<organism evidence="1 2">
    <name type="scientific">Colletotrichum cuscutae</name>
    <dbReference type="NCBI Taxonomy" id="1209917"/>
    <lineage>
        <taxon>Eukaryota</taxon>
        <taxon>Fungi</taxon>
        <taxon>Dikarya</taxon>
        <taxon>Ascomycota</taxon>
        <taxon>Pezizomycotina</taxon>
        <taxon>Sordariomycetes</taxon>
        <taxon>Hypocreomycetidae</taxon>
        <taxon>Glomerellales</taxon>
        <taxon>Glomerellaceae</taxon>
        <taxon>Colletotrichum</taxon>
        <taxon>Colletotrichum acutatum species complex</taxon>
    </lineage>
</organism>
<sequence>MNKTVDLYGTFVLTFCLCCHVSVGCEISFFPKFSESNIIFLNLRPLAGLGDNSRIILYRFW</sequence>
<protein>
    <submittedName>
        <fullName evidence="1">Uncharacterized protein</fullName>
    </submittedName>
</protein>
<accession>A0AAI9XQC7</accession>
<gene>
    <name evidence="1" type="ORF">CCUS01_10116</name>
</gene>
<dbReference type="AlphaFoldDB" id="A0AAI9XQC7"/>
<dbReference type="Proteomes" id="UP001239213">
    <property type="component" value="Unassembled WGS sequence"/>
</dbReference>
<evidence type="ECO:0000313" key="2">
    <source>
        <dbReference type="Proteomes" id="UP001239213"/>
    </source>
</evidence>
<dbReference type="PROSITE" id="PS51257">
    <property type="entry name" value="PROKAR_LIPOPROTEIN"/>
    <property type="match status" value="1"/>
</dbReference>
<name>A0AAI9XQC7_9PEZI</name>
<reference evidence="1" key="1">
    <citation type="submission" date="2016-11" db="EMBL/GenBank/DDBJ databases">
        <title>The genome sequence of Colletotrichum cuscutae.</title>
        <authorList>
            <person name="Baroncelli R."/>
        </authorList>
    </citation>
    <scope>NUCLEOTIDE SEQUENCE</scope>
    <source>
        <strain evidence="1">IMI 304802</strain>
    </source>
</reference>
<keyword evidence="2" id="KW-1185">Reference proteome</keyword>
<proteinExistence type="predicted"/>
<comment type="caution">
    <text evidence="1">The sequence shown here is derived from an EMBL/GenBank/DDBJ whole genome shotgun (WGS) entry which is preliminary data.</text>
</comment>
<evidence type="ECO:0000313" key="1">
    <source>
        <dbReference type="EMBL" id="KAK1456367.1"/>
    </source>
</evidence>
<dbReference type="EMBL" id="MPDP01000286">
    <property type="protein sequence ID" value="KAK1456367.1"/>
    <property type="molecule type" value="Genomic_DNA"/>
</dbReference>